<name>A0ACC2ZVI2_9EURO</name>
<dbReference type="Proteomes" id="UP001172386">
    <property type="component" value="Unassembled WGS sequence"/>
</dbReference>
<evidence type="ECO:0000313" key="1">
    <source>
        <dbReference type="EMBL" id="KAJ9651603.1"/>
    </source>
</evidence>
<proteinExistence type="predicted"/>
<dbReference type="EMBL" id="JAPDRQ010000246">
    <property type="protein sequence ID" value="KAJ9651603.1"/>
    <property type="molecule type" value="Genomic_DNA"/>
</dbReference>
<sequence>MPAAHEKPTGLVTTSMQPAVDPSQLPSASDTDLIFEPASRAEYEQTWRLNADEWKGFLSHPSYLDREIYLGGADLTRDGNATGWLLTHPKFPRNEDDTRPILSSCECILKNAYVARDGKVDKVLAHGIGSVYCRPEHRGRGYAQRMMKELGTRLETWQQPKSGRAHFSVLYSDIGPKFYARQGWKVFPSDHVSLKPVTKEQYEQHRTSQYLPEVEDLTTEGLTSLPLIPNLESKLAELSQNAPEKTFVAFRPDTAHFQWHFMREEFLSEYLGREKPVIKGAVDRKTGLALIWTRTYSADASGWHLSVLYVHVPQNVSGVAIVPSLAALLLRAQYEAFLWEMNSGIEIWEPREELVTAAQTIADDVKVITRDQEHICSLKWYGPETDDVVWLANERYAWC</sequence>
<gene>
    <name evidence="1" type="ORF">H2198_009132</name>
</gene>
<evidence type="ECO:0000313" key="2">
    <source>
        <dbReference type="Proteomes" id="UP001172386"/>
    </source>
</evidence>
<keyword evidence="2" id="KW-1185">Reference proteome</keyword>
<accession>A0ACC2ZVI2</accession>
<comment type="caution">
    <text evidence="1">The sequence shown here is derived from an EMBL/GenBank/DDBJ whole genome shotgun (WGS) entry which is preliminary data.</text>
</comment>
<reference evidence="1" key="1">
    <citation type="submission" date="2022-10" db="EMBL/GenBank/DDBJ databases">
        <title>Culturing micro-colonial fungi from biological soil crusts in the Mojave desert and describing Neophaeococcomyces mojavensis, and introducing the new genera and species Taxawa tesnikishii.</title>
        <authorList>
            <person name="Kurbessoian T."/>
            <person name="Stajich J.E."/>
        </authorList>
    </citation>
    <scope>NUCLEOTIDE SEQUENCE</scope>
    <source>
        <strain evidence="1">JES_112</strain>
    </source>
</reference>
<protein>
    <submittedName>
        <fullName evidence="1">Uncharacterized protein</fullName>
    </submittedName>
</protein>
<organism evidence="1 2">
    <name type="scientific">Neophaeococcomyces mojaviensis</name>
    <dbReference type="NCBI Taxonomy" id="3383035"/>
    <lineage>
        <taxon>Eukaryota</taxon>
        <taxon>Fungi</taxon>
        <taxon>Dikarya</taxon>
        <taxon>Ascomycota</taxon>
        <taxon>Pezizomycotina</taxon>
        <taxon>Eurotiomycetes</taxon>
        <taxon>Chaetothyriomycetidae</taxon>
        <taxon>Chaetothyriales</taxon>
        <taxon>Chaetothyriales incertae sedis</taxon>
        <taxon>Neophaeococcomyces</taxon>
    </lineage>
</organism>